<comment type="subcellular location">
    <subcellularLocation>
        <location evidence="1">Membrane</location>
        <topology evidence="1">Multi-pass membrane protein</topology>
    </subcellularLocation>
</comment>
<feature type="domain" description="Peptidase S54 rhomboid" evidence="6">
    <location>
        <begin position="50"/>
        <end position="203"/>
    </location>
</feature>
<keyword evidence="8" id="KW-1185">Reference proteome</keyword>
<feature type="transmembrane region" description="Helical" evidence="5">
    <location>
        <begin position="62"/>
        <end position="80"/>
    </location>
</feature>
<dbReference type="OrthoDB" id="267668at2"/>
<evidence type="ECO:0000313" key="8">
    <source>
        <dbReference type="Proteomes" id="UP000316095"/>
    </source>
</evidence>
<dbReference type="GO" id="GO:0004252">
    <property type="term" value="F:serine-type endopeptidase activity"/>
    <property type="evidence" value="ECO:0007669"/>
    <property type="project" value="InterPro"/>
</dbReference>
<evidence type="ECO:0000313" key="7">
    <source>
        <dbReference type="EMBL" id="TWT64296.1"/>
    </source>
</evidence>
<evidence type="ECO:0000256" key="5">
    <source>
        <dbReference type="SAM" id="Phobius"/>
    </source>
</evidence>
<protein>
    <submittedName>
        <fullName evidence="7">Rhomboid family protein</fullName>
    </submittedName>
</protein>
<dbReference type="Gene3D" id="1.20.1540.10">
    <property type="entry name" value="Rhomboid-like"/>
    <property type="match status" value="1"/>
</dbReference>
<gene>
    <name evidence="7" type="ORF">Pan54_50580</name>
</gene>
<reference evidence="7 8" key="1">
    <citation type="submission" date="2019-02" db="EMBL/GenBank/DDBJ databases">
        <title>Deep-cultivation of Planctomycetes and their phenomic and genomic characterization uncovers novel biology.</title>
        <authorList>
            <person name="Wiegand S."/>
            <person name="Jogler M."/>
            <person name="Boedeker C."/>
            <person name="Pinto D."/>
            <person name="Vollmers J."/>
            <person name="Rivas-Marin E."/>
            <person name="Kohn T."/>
            <person name="Peeters S.H."/>
            <person name="Heuer A."/>
            <person name="Rast P."/>
            <person name="Oberbeckmann S."/>
            <person name="Bunk B."/>
            <person name="Jeske O."/>
            <person name="Meyerdierks A."/>
            <person name="Storesund J.E."/>
            <person name="Kallscheuer N."/>
            <person name="Luecker S."/>
            <person name="Lage O.M."/>
            <person name="Pohl T."/>
            <person name="Merkel B.J."/>
            <person name="Hornburger P."/>
            <person name="Mueller R.-W."/>
            <person name="Bruemmer F."/>
            <person name="Labrenz M."/>
            <person name="Spormann A.M."/>
            <person name="Op Den Camp H."/>
            <person name="Overmann J."/>
            <person name="Amann R."/>
            <person name="Jetten M.S.M."/>
            <person name="Mascher T."/>
            <person name="Medema M.H."/>
            <person name="Devos D.P."/>
            <person name="Kaster A.-K."/>
            <person name="Ovreas L."/>
            <person name="Rohde M."/>
            <person name="Galperin M.Y."/>
            <person name="Jogler C."/>
        </authorList>
    </citation>
    <scope>NUCLEOTIDE SEQUENCE [LARGE SCALE GENOMIC DNA]</scope>
    <source>
        <strain evidence="7 8">Pan54</strain>
    </source>
</reference>
<dbReference type="PANTHER" id="PTHR43066">
    <property type="entry name" value="RHOMBOID-RELATED PROTEIN"/>
    <property type="match status" value="1"/>
</dbReference>
<dbReference type="InterPro" id="IPR022764">
    <property type="entry name" value="Peptidase_S54_rhomboid_dom"/>
</dbReference>
<keyword evidence="4 5" id="KW-0472">Membrane</keyword>
<dbReference type="AlphaFoldDB" id="A0A5C5XM67"/>
<comment type="caution">
    <text evidence="7">The sequence shown here is derived from an EMBL/GenBank/DDBJ whole genome shotgun (WGS) entry which is preliminary data.</text>
</comment>
<dbReference type="Pfam" id="PF01694">
    <property type="entry name" value="Rhomboid"/>
    <property type="match status" value="1"/>
</dbReference>
<dbReference type="InterPro" id="IPR035952">
    <property type="entry name" value="Rhomboid-like_sf"/>
</dbReference>
<feature type="transmembrane region" description="Helical" evidence="5">
    <location>
        <begin position="142"/>
        <end position="170"/>
    </location>
</feature>
<feature type="transmembrane region" description="Helical" evidence="5">
    <location>
        <begin position="21"/>
        <end position="42"/>
    </location>
</feature>
<accession>A0A5C5XM67</accession>
<sequence length="409" mass="46421">MFFFIPYGTDAPIYHWPYGTVGMIVLNVLIFFLVPDVAPYVLEHGNGLQPLEWITSNFIHGDIFHLIGNMIFLWGFGLVVEGKIGTPRFLLVYFGMGIFQCSIEQVLMIASDSGGSSFGASSIIYGLLAISLIWAPKNDLSVYLFVFLIRIIATTFEISILSFGMIYIGLEFVFAVFSGFQMSSAMLHLAGALIGGGIGYVFLVGKWVDCEGWDLISVMKNQHGRQLTRTAAQMPEADYQLKTKKSKKRKKKKPKLAELDSELDDVEVQQSKREKRVLKIRELLKKNKPTAAVSEYQLAKRRMGEFTLCAMDLKSMADGLYRQKMYSESMPFYEQYVDRFPDLASKVRVRLAAIYIDIHQRPRAALRVMSQIDPQELDENAEKIRIKLERQANQLIDEGVLELEGQSWS</sequence>
<evidence type="ECO:0000256" key="3">
    <source>
        <dbReference type="ARBA" id="ARBA00022989"/>
    </source>
</evidence>
<proteinExistence type="predicted"/>
<name>A0A5C5XM67_9PLAN</name>
<feature type="transmembrane region" description="Helical" evidence="5">
    <location>
        <begin position="182"/>
        <end position="203"/>
    </location>
</feature>
<dbReference type="GO" id="GO:0016020">
    <property type="term" value="C:membrane"/>
    <property type="evidence" value="ECO:0007669"/>
    <property type="project" value="UniProtKB-SubCell"/>
</dbReference>
<evidence type="ECO:0000259" key="6">
    <source>
        <dbReference type="Pfam" id="PF01694"/>
    </source>
</evidence>
<dbReference type="SUPFAM" id="SSF144091">
    <property type="entry name" value="Rhomboid-like"/>
    <property type="match status" value="1"/>
</dbReference>
<evidence type="ECO:0000256" key="2">
    <source>
        <dbReference type="ARBA" id="ARBA00022692"/>
    </source>
</evidence>
<keyword evidence="3 5" id="KW-1133">Transmembrane helix</keyword>
<feature type="transmembrane region" description="Helical" evidence="5">
    <location>
        <begin position="89"/>
        <end position="110"/>
    </location>
</feature>
<evidence type="ECO:0000256" key="1">
    <source>
        <dbReference type="ARBA" id="ARBA00004141"/>
    </source>
</evidence>
<keyword evidence="2 5" id="KW-0812">Transmembrane</keyword>
<dbReference type="PANTHER" id="PTHR43066:SF5">
    <property type="entry name" value="RHOMBOID-LIKE PROTEIN 11, CHLOROPLASTIC-RELATED"/>
    <property type="match status" value="1"/>
</dbReference>
<dbReference type="RefSeq" id="WP_146506020.1">
    <property type="nucleotide sequence ID" value="NZ_SJPG01000001.1"/>
</dbReference>
<feature type="transmembrane region" description="Helical" evidence="5">
    <location>
        <begin position="116"/>
        <end position="135"/>
    </location>
</feature>
<dbReference type="Proteomes" id="UP000316095">
    <property type="component" value="Unassembled WGS sequence"/>
</dbReference>
<organism evidence="7 8">
    <name type="scientific">Rubinisphaera italica</name>
    <dbReference type="NCBI Taxonomy" id="2527969"/>
    <lineage>
        <taxon>Bacteria</taxon>
        <taxon>Pseudomonadati</taxon>
        <taxon>Planctomycetota</taxon>
        <taxon>Planctomycetia</taxon>
        <taxon>Planctomycetales</taxon>
        <taxon>Planctomycetaceae</taxon>
        <taxon>Rubinisphaera</taxon>
    </lineage>
</organism>
<evidence type="ECO:0000256" key="4">
    <source>
        <dbReference type="ARBA" id="ARBA00023136"/>
    </source>
</evidence>
<dbReference type="EMBL" id="SJPG01000001">
    <property type="protein sequence ID" value="TWT64296.1"/>
    <property type="molecule type" value="Genomic_DNA"/>
</dbReference>